<dbReference type="AlphaFoldDB" id="A0A8J7M3Y7"/>
<protein>
    <submittedName>
        <fullName evidence="3">5,6-dimethylbenzimidazole synthase</fullName>
        <ecNumber evidence="3">1.13.11.79</ecNumber>
    </submittedName>
</protein>
<dbReference type="EC" id="1.13.11.79" evidence="3"/>
<reference evidence="3" key="1">
    <citation type="submission" date="2020-12" db="EMBL/GenBank/DDBJ databases">
        <title>Bacterial taxonomy.</title>
        <authorList>
            <person name="Pan X."/>
        </authorList>
    </citation>
    <scope>NUCLEOTIDE SEQUENCE</scope>
    <source>
        <strain evidence="3">M0105</strain>
    </source>
</reference>
<comment type="caution">
    <text evidence="3">The sequence shown here is derived from an EMBL/GenBank/DDBJ whole genome shotgun (WGS) entry which is preliminary data.</text>
</comment>
<feature type="compositionally biased region" description="Basic and acidic residues" evidence="1">
    <location>
        <begin position="191"/>
        <end position="202"/>
    </location>
</feature>
<accession>A0A8J7M3Y7</accession>
<dbReference type="GO" id="GO:0102919">
    <property type="term" value="F:5,6-dimethylbenzimidazole synthase activity"/>
    <property type="evidence" value="ECO:0007669"/>
    <property type="project" value="UniProtKB-EC"/>
</dbReference>
<evidence type="ECO:0000313" key="4">
    <source>
        <dbReference type="Proteomes" id="UP000655420"/>
    </source>
</evidence>
<dbReference type="InterPro" id="IPR050627">
    <property type="entry name" value="Nitroreductase/BluB"/>
</dbReference>
<feature type="domain" description="Nitroreductase" evidence="2">
    <location>
        <begin position="17"/>
        <end position="181"/>
    </location>
</feature>
<proteinExistence type="predicted"/>
<dbReference type="SUPFAM" id="SSF55469">
    <property type="entry name" value="FMN-dependent nitroreductase-like"/>
    <property type="match status" value="1"/>
</dbReference>
<dbReference type="InterPro" id="IPR029479">
    <property type="entry name" value="Nitroreductase"/>
</dbReference>
<feature type="region of interest" description="Disordered" evidence="1">
    <location>
        <begin position="190"/>
        <end position="209"/>
    </location>
</feature>
<dbReference type="Gene3D" id="3.40.109.10">
    <property type="entry name" value="NADH Oxidase"/>
    <property type="match status" value="1"/>
</dbReference>
<name>A0A8J7M3Y7_9RHOB</name>
<dbReference type="NCBIfam" id="TIGR02476">
    <property type="entry name" value="BluB"/>
    <property type="match status" value="1"/>
</dbReference>
<dbReference type="InterPro" id="IPR000415">
    <property type="entry name" value="Nitroreductase-like"/>
</dbReference>
<dbReference type="EMBL" id="JAEHHL010000001">
    <property type="protein sequence ID" value="MBK0397665.1"/>
    <property type="molecule type" value="Genomic_DNA"/>
</dbReference>
<dbReference type="PANTHER" id="PTHR23026:SF123">
    <property type="entry name" value="NAD(P)H NITROREDUCTASE RV3131-RELATED"/>
    <property type="match status" value="1"/>
</dbReference>
<evidence type="ECO:0000313" key="3">
    <source>
        <dbReference type="EMBL" id="MBK0397665.1"/>
    </source>
</evidence>
<dbReference type="PANTHER" id="PTHR23026">
    <property type="entry name" value="NADPH NITROREDUCTASE"/>
    <property type="match status" value="1"/>
</dbReference>
<dbReference type="Pfam" id="PF00881">
    <property type="entry name" value="Nitroreductase"/>
    <property type="match status" value="1"/>
</dbReference>
<dbReference type="Proteomes" id="UP000655420">
    <property type="component" value="Unassembled WGS sequence"/>
</dbReference>
<evidence type="ECO:0000256" key="1">
    <source>
        <dbReference type="SAM" id="MobiDB-lite"/>
    </source>
</evidence>
<gene>
    <name evidence="3" type="primary">bluB</name>
    <name evidence="3" type="ORF">H0I76_00545</name>
</gene>
<keyword evidence="4" id="KW-1185">Reference proteome</keyword>
<sequence length="209" mass="23502">MEFSHDFREEFRRLCQWRRDVRRFRTAPLPEGALERLISGIGTAPSVGLSEPWRFAIVESTDARSALIENFETANARALAGYDGERQSRYASLKLAGLREAPGIVATFCDESDAKGQRLGTETMPEMRRYSVVCAVMQMWLAARAEGIGMGWVSIIDPERACRDLDVPTGWHLVALLCLGYPEEEHDDPELERAGWEPREGTSARVITI</sequence>
<dbReference type="RefSeq" id="WP_200605662.1">
    <property type="nucleotide sequence ID" value="NZ_JAEHHL010000001.1"/>
</dbReference>
<evidence type="ECO:0000259" key="2">
    <source>
        <dbReference type="Pfam" id="PF00881"/>
    </source>
</evidence>
<dbReference type="InterPro" id="IPR012825">
    <property type="entry name" value="BluB"/>
</dbReference>
<organism evidence="3 4">
    <name type="scientific">Thermohalobaculum xanthum</name>
    <dbReference type="NCBI Taxonomy" id="2753746"/>
    <lineage>
        <taxon>Bacteria</taxon>
        <taxon>Pseudomonadati</taxon>
        <taxon>Pseudomonadota</taxon>
        <taxon>Alphaproteobacteria</taxon>
        <taxon>Rhodobacterales</taxon>
        <taxon>Paracoccaceae</taxon>
        <taxon>Thermohalobaculum</taxon>
    </lineage>
</organism>
<keyword evidence="3" id="KW-0560">Oxidoreductase</keyword>